<proteinExistence type="predicted"/>
<sequence>MFIPLTNRQLDCRVEPNPARGENEKRKKLGEFNQKFISPQEEILENKSTLHVILIIPVQQPRTRGENPRVIDKPFPSKNNCSVRLGLTPPSHSLQKSQIYQPFVSTPSSLVEPSAIVMLLEGLEGNLNPV</sequence>
<evidence type="ECO:0000313" key="2">
    <source>
        <dbReference type="Proteomes" id="UP000242814"/>
    </source>
</evidence>
<accession>A0A1D2JAN4</accession>
<name>A0A1D2JAN4_PARBR</name>
<organism evidence="1 2">
    <name type="scientific">Paracoccidioides brasiliensis</name>
    <dbReference type="NCBI Taxonomy" id="121759"/>
    <lineage>
        <taxon>Eukaryota</taxon>
        <taxon>Fungi</taxon>
        <taxon>Dikarya</taxon>
        <taxon>Ascomycota</taxon>
        <taxon>Pezizomycotina</taxon>
        <taxon>Eurotiomycetes</taxon>
        <taxon>Eurotiomycetidae</taxon>
        <taxon>Onygenales</taxon>
        <taxon>Ajellomycetaceae</taxon>
        <taxon>Paracoccidioides</taxon>
    </lineage>
</organism>
<reference evidence="1 2" key="1">
    <citation type="submission" date="2016-06" db="EMBL/GenBank/DDBJ databases">
        <authorList>
            <person name="Kjaerup R.B."/>
            <person name="Dalgaard T.S."/>
            <person name="Juul-Madsen H.R."/>
        </authorList>
    </citation>
    <scope>NUCLEOTIDE SEQUENCE [LARGE SCALE GENOMIC DNA]</scope>
    <source>
        <strain evidence="1 2">Pb300</strain>
    </source>
</reference>
<dbReference type="AlphaFoldDB" id="A0A1D2JAN4"/>
<gene>
    <name evidence="1" type="ORF">ACO22_05289</name>
</gene>
<dbReference type="EMBL" id="LZYO01000230">
    <property type="protein sequence ID" value="ODH24669.1"/>
    <property type="molecule type" value="Genomic_DNA"/>
</dbReference>
<dbReference type="Proteomes" id="UP000242814">
    <property type="component" value="Unassembled WGS sequence"/>
</dbReference>
<protein>
    <submittedName>
        <fullName evidence="1">Uncharacterized protein</fullName>
    </submittedName>
</protein>
<evidence type="ECO:0000313" key="1">
    <source>
        <dbReference type="EMBL" id="ODH24669.1"/>
    </source>
</evidence>
<comment type="caution">
    <text evidence="1">The sequence shown here is derived from an EMBL/GenBank/DDBJ whole genome shotgun (WGS) entry which is preliminary data.</text>
</comment>